<proteinExistence type="predicted"/>
<dbReference type="EMBL" id="KL367588">
    <property type="protein sequence ID" value="KFD62776.1"/>
    <property type="molecule type" value="Genomic_DNA"/>
</dbReference>
<sequence>MTTPRDIVDSCVRRRLELLRSGTPHGQPAQDIRITIPYYTGIGEAVKRLSSTIGFQACFSSSTSLAAMLRSDKVKIPTVEQPGAVYNVNCACEAS</sequence>
<evidence type="ECO:0000313" key="3">
    <source>
        <dbReference type="Proteomes" id="UP000030764"/>
    </source>
</evidence>
<dbReference type="AlphaFoldDB" id="A0A085MZY0"/>
<evidence type="ECO:0000313" key="2">
    <source>
        <dbReference type="EMBL" id="KFD62776.1"/>
    </source>
</evidence>
<organism evidence="2">
    <name type="scientific">Trichuris suis</name>
    <name type="common">pig whipworm</name>
    <dbReference type="NCBI Taxonomy" id="68888"/>
    <lineage>
        <taxon>Eukaryota</taxon>
        <taxon>Metazoa</taxon>
        <taxon>Ecdysozoa</taxon>
        <taxon>Nematoda</taxon>
        <taxon>Enoplea</taxon>
        <taxon>Dorylaimia</taxon>
        <taxon>Trichinellida</taxon>
        <taxon>Trichuridae</taxon>
        <taxon>Trichuris</taxon>
    </lineage>
</organism>
<dbReference type="EMBL" id="KL363212">
    <property type="protein sequence ID" value="KFD53910.1"/>
    <property type="molecule type" value="Genomic_DNA"/>
</dbReference>
<name>A0A085MZY0_9BILA</name>
<dbReference type="Proteomes" id="UP000030758">
    <property type="component" value="Unassembled WGS sequence"/>
</dbReference>
<dbReference type="Proteomes" id="UP000030764">
    <property type="component" value="Unassembled WGS sequence"/>
</dbReference>
<keyword evidence="3" id="KW-1185">Reference proteome</keyword>
<accession>A0A085MZY0</accession>
<protein>
    <submittedName>
        <fullName evidence="2">Uncharacterized protein</fullName>
    </submittedName>
</protein>
<reference evidence="2 3" key="1">
    <citation type="journal article" date="2014" name="Nat. Genet.">
        <title>Genome and transcriptome of the porcine whipworm Trichuris suis.</title>
        <authorList>
            <person name="Jex A.R."/>
            <person name="Nejsum P."/>
            <person name="Schwarz E.M."/>
            <person name="Hu L."/>
            <person name="Young N.D."/>
            <person name="Hall R.S."/>
            <person name="Korhonen P.K."/>
            <person name="Liao S."/>
            <person name="Thamsborg S."/>
            <person name="Xia J."/>
            <person name="Xu P."/>
            <person name="Wang S."/>
            <person name="Scheerlinck J.P."/>
            <person name="Hofmann A."/>
            <person name="Sternberg P.W."/>
            <person name="Wang J."/>
            <person name="Gasser R.B."/>
        </authorList>
    </citation>
    <scope>NUCLEOTIDE SEQUENCE [LARGE SCALE GENOMIC DNA]</scope>
    <source>
        <strain evidence="2">DCEP-RM93F</strain>
        <strain evidence="1">DCEP-RM93M</strain>
    </source>
</reference>
<evidence type="ECO:0000313" key="1">
    <source>
        <dbReference type="EMBL" id="KFD53910.1"/>
    </source>
</evidence>
<gene>
    <name evidence="1" type="ORF">M513_05177</name>
    <name evidence="2" type="ORF">M514_05177</name>
</gene>